<dbReference type="PANTHER" id="PTHR30346">
    <property type="entry name" value="TRANSCRIPTIONAL DUAL REGULATOR HCAR-RELATED"/>
    <property type="match status" value="1"/>
</dbReference>
<dbReference type="Proteomes" id="UP000613160">
    <property type="component" value="Unassembled WGS sequence"/>
</dbReference>
<dbReference type="EMBL" id="BMJJ01000012">
    <property type="protein sequence ID" value="GGD35227.1"/>
    <property type="molecule type" value="Genomic_DNA"/>
</dbReference>
<evidence type="ECO:0000256" key="2">
    <source>
        <dbReference type="ARBA" id="ARBA00023015"/>
    </source>
</evidence>
<evidence type="ECO:0000256" key="1">
    <source>
        <dbReference type="ARBA" id="ARBA00009437"/>
    </source>
</evidence>
<dbReference type="PRINTS" id="PR00039">
    <property type="entry name" value="HTHLYSR"/>
</dbReference>
<dbReference type="InterPro" id="IPR036388">
    <property type="entry name" value="WH-like_DNA-bd_sf"/>
</dbReference>
<dbReference type="GO" id="GO:0003700">
    <property type="term" value="F:DNA-binding transcription factor activity"/>
    <property type="evidence" value="ECO:0007669"/>
    <property type="project" value="InterPro"/>
</dbReference>
<evidence type="ECO:0000259" key="6">
    <source>
        <dbReference type="PROSITE" id="PS50931"/>
    </source>
</evidence>
<comment type="similarity">
    <text evidence="1">Belongs to the LysR transcriptional regulatory family.</text>
</comment>
<organism evidence="7 8">
    <name type="scientific">Aureimonas glaciei</name>
    <dbReference type="NCBI Taxonomy" id="1776957"/>
    <lineage>
        <taxon>Bacteria</taxon>
        <taxon>Pseudomonadati</taxon>
        <taxon>Pseudomonadota</taxon>
        <taxon>Alphaproteobacteria</taxon>
        <taxon>Hyphomicrobiales</taxon>
        <taxon>Aurantimonadaceae</taxon>
        <taxon>Aureimonas</taxon>
    </lineage>
</organism>
<dbReference type="SUPFAM" id="SSF46785">
    <property type="entry name" value="Winged helix' DNA-binding domain"/>
    <property type="match status" value="1"/>
</dbReference>
<keyword evidence="4" id="KW-0010">Activator</keyword>
<dbReference type="FunFam" id="1.10.10.10:FF:000001">
    <property type="entry name" value="LysR family transcriptional regulator"/>
    <property type="match status" value="1"/>
</dbReference>
<gene>
    <name evidence="7" type="ORF">GCM10011335_42800</name>
</gene>
<dbReference type="GO" id="GO:0003677">
    <property type="term" value="F:DNA binding"/>
    <property type="evidence" value="ECO:0007669"/>
    <property type="project" value="UniProtKB-KW"/>
</dbReference>
<dbReference type="SUPFAM" id="SSF53850">
    <property type="entry name" value="Periplasmic binding protein-like II"/>
    <property type="match status" value="1"/>
</dbReference>
<name>A0A916YA09_9HYPH</name>
<dbReference type="Gene3D" id="1.10.10.10">
    <property type="entry name" value="Winged helix-like DNA-binding domain superfamily/Winged helix DNA-binding domain"/>
    <property type="match status" value="1"/>
</dbReference>
<keyword evidence="5" id="KW-0804">Transcription</keyword>
<evidence type="ECO:0000313" key="8">
    <source>
        <dbReference type="Proteomes" id="UP000613160"/>
    </source>
</evidence>
<dbReference type="GO" id="GO:0032993">
    <property type="term" value="C:protein-DNA complex"/>
    <property type="evidence" value="ECO:0007669"/>
    <property type="project" value="TreeGrafter"/>
</dbReference>
<reference evidence="7" key="1">
    <citation type="journal article" date="2014" name="Int. J. Syst. Evol. Microbiol.">
        <title>Complete genome sequence of Corynebacterium casei LMG S-19264T (=DSM 44701T), isolated from a smear-ripened cheese.</title>
        <authorList>
            <consortium name="US DOE Joint Genome Institute (JGI-PGF)"/>
            <person name="Walter F."/>
            <person name="Albersmeier A."/>
            <person name="Kalinowski J."/>
            <person name="Ruckert C."/>
        </authorList>
    </citation>
    <scope>NUCLEOTIDE SEQUENCE</scope>
    <source>
        <strain evidence="7">CGMCC 1.15493</strain>
    </source>
</reference>
<evidence type="ECO:0000256" key="4">
    <source>
        <dbReference type="ARBA" id="ARBA00023159"/>
    </source>
</evidence>
<dbReference type="InterPro" id="IPR005119">
    <property type="entry name" value="LysR_subst-bd"/>
</dbReference>
<dbReference type="RefSeq" id="WP_188854489.1">
    <property type="nucleotide sequence ID" value="NZ_BMJJ01000012.1"/>
</dbReference>
<dbReference type="InterPro" id="IPR036390">
    <property type="entry name" value="WH_DNA-bd_sf"/>
</dbReference>
<sequence>MLTIRQLRYFEALADTLHFGRAARQLNISQPALSAQIAAMEEGFGGPLFERRPSGVTLTADGEMLRGRVRRLLTDFRDIEGLGTAHGEVLGGRLRLGLIATVAPYLLPPLLPRLARDHPRLDCEIRESVTASLVRDVLQGDLDGVVLALPLEEPGLESIDLFEDRFHLAVPAVGSERFEGTVSIGTLATERLILLEEGHCLRDQALKICELVEASQLASLGATSLTTILRMVAGGLGATLIPDMAVEAESRGGGIRILPFEEPAPARTLALAFRPTTARRRDFEALALIIRDCMAAAAPRAD</sequence>
<dbReference type="PROSITE" id="PS50931">
    <property type="entry name" value="HTH_LYSR"/>
    <property type="match status" value="1"/>
</dbReference>
<dbReference type="AlphaFoldDB" id="A0A916YA09"/>
<evidence type="ECO:0000256" key="3">
    <source>
        <dbReference type="ARBA" id="ARBA00023125"/>
    </source>
</evidence>
<feature type="domain" description="HTH lysR-type" evidence="6">
    <location>
        <begin position="2"/>
        <end position="59"/>
    </location>
</feature>
<dbReference type="CDD" id="cd08411">
    <property type="entry name" value="PBP2_OxyR"/>
    <property type="match status" value="1"/>
</dbReference>
<dbReference type="PANTHER" id="PTHR30346:SF26">
    <property type="entry name" value="HYDROGEN PEROXIDE-INDUCIBLE GENES ACTIVATOR"/>
    <property type="match status" value="1"/>
</dbReference>
<proteinExistence type="inferred from homology"/>
<reference evidence="7" key="2">
    <citation type="submission" date="2020-09" db="EMBL/GenBank/DDBJ databases">
        <authorList>
            <person name="Sun Q."/>
            <person name="Zhou Y."/>
        </authorList>
    </citation>
    <scope>NUCLEOTIDE SEQUENCE</scope>
    <source>
        <strain evidence="7">CGMCC 1.15493</strain>
    </source>
</reference>
<keyword evidence="8" id="KW-1185">Reference proteome</keyword>
<accession>A0A916YA09</accession>
<comment type="caution">
    <text evidence="7">The sequence shown here is derived from an EMBL/GenBank/DDBJ whole genome shotgun (WGS) entry which is preliminary data.</text>
</comment>
<evidence type="ECO:0000256" key="5">
    <source>
        <dbReference type="ARBA" id="ARBA00023163"/>
    </source>
</evidence>
<dbReference type="Pfam" id="PF00126">
    <property type="entry name" value="HTH_1"/>
    <property type="match status" value="1"/>
</dbReference>
<dbReference type="InterPro" id="IPR000847">
    <property type="entry name" value="LysR_HTH_N"/>
</dbReference>
<protein>
    <submittedName>
        <fullName evidence="7">LysR family transcriptional regulator</fullName>
    </submittedName>
</protein>
<keyword evidence="2" id="KW-0805">Transcription regulation</keyword>
<dbReference type="Gene3D" id="3.40.190.10">
    <property type="entry name" value="Periplasmic binding protein-like II"/>
    <property type="match status" value="2"/>
</dbReference>
<keyword evidence="3" id="KW-0238">DNA-binding</keyword>
<evidence type="ECO:0000313" key="7">
    <source>
        <dbReference type="EMBL" id="GGD35227.1"/>
    </source>
</evidence>
<dbReference type="Pfam" id="PF03466">
    <property type="entry name" value="LysR_substrate"/>
    <property type="match status" value="1"/>
</dbReference>